<sequence>MSVPPTDDLAETRTAPHHHRRMVALLAVVVAILAITNYVAHFTDANIELAAVPVMAVVLLVLARWAGLRWRSMGLSPGELRAGVPFAVGAVVVVAVIVTAAVAIPATRELFLSDRYNDTSEAMLAAFVLIPLQTVLPEEIAFRGVLQGTLGELFGRWPTLIIGAVLFGCWHIATSLGLTAGNEGLTQILGSGIPGQVAGVLGAVIATAAAGLILGWLRDRTTSLLAPIALHWSLNAIGAIGAAVAWQLTS</sequence>
<feature type="transmembrane region" description="Helical" evidence="1">
    <location>
        <begin position="23"/>
        <end position="43"/>
    </location>
</feature>
<evidence type="ECO:0000313" key="3">
    <source>
        <dbReference type="EMBL" id="ACY21940.1"/>
    </source>
</evidence>
<accession>D0L845</accession>
<name>D0L845_GORB4</name>
<keyword evidence="1" id="KW-0812">Transmembrane</keyword>
<dbReference type="Proteomes" id="UP000001219">
    <property type="component" value="Chromosome"/>
</dbReference>
<feature type="transmembrane region" description="Helical" evidence="1">
    <location>
        <begin position="193"/>
        <end position="217"/>
    </location>
</feature>
<dbReference type="STRING" id="526226.Gbro_2722"/>
<feature type="transmembrane region" description="Helical" evidence="1">
    <location>
        <begin position="224"/>
        <end position="248"/>
    </location>
</feature>
<evidence type="ECO:0000256" key="1">
    <source>
        <dbReference type="SAM" id="Phobius"/>
    </source>
</evidence>
<feature type="transmembrane region" description="Helical" evidence="1">
    <location>
        <begin position="80"/>
        <end position="104"/>
    </location>
</feature>
<keyword evidence="4" id="KW-1185">Reference proteome</keyword>
<reference evidence="4" key="1">
    <citation type="submission" date="2009-10" db="EMBL/GenBank/DDBJ databases">
        <title>The complete chromosome of Gordonia bronchialis DSM 43247.</title>
        <authorList>
            <consortium name="US DOE Joint Genome Institute (JGI-PGF)"/>
            <person name="Lucas S."/>
            <person name="Copeland A."/>
            <person name="Lapidus A."/>
            <person name="Glavina del Rio T."/>
            <person name="Dalin E."/>
            <person name="Tice H."/>
            <person name="Bruce D."/>
            <person name="Goodwin L."/>
            <person name="Pitluck S."/>
            <person name="Kyrpides N."/>
            <person name="Mavromatis K."/>
            <person name="Ivanova N."/>
            <person name="Ovchinnikova G."/>
            <person name="Saunders E."/>
            <person name="Brettin T."/>
            <person name="Detter J.C."/>
            <person name="Han C."/>
            <person name="Larimer F."/>
            <person name="Land M."/>
            <person name="Hauser L."/>
            <person name="Markowitz V."/>
            <person name="Cheng J.-F."/>
            <person name="Hugenholtz P."/>
            <person name="Woyke T."/>
            <person name="Wu D."/>
            <person name="Jando M."/>
            <person name="Schneider S."/>
            <person name="Goeker M."/>
            <person name="Klenk H.-P."/>
            <person name="Eisen J.A."/>
        </authorList>
    </citation>
    <scope>NUCLEOTIDE SEQUENCE [LARGE SCALE GENOMIC DNA]</scope>
    <source>
        <strain evidence="4">ATCC 25592 / DSM 43247 / BCRC 13721 / JCM 3198 / KCTC 3076 / NBRC 16047 / NCTC 10667</strain>
    </source>
</reference>
<proteinExistence type="predicted"/>
<keyword evidence="1" id="KW-0472">Membrane</keyword>
<evidence type="ECO:0000313" key="4">
    <source>
        <dbReference type="Proteomes" id="UP000001219"/>
    </source>
</evidence>
<dbReference type="Pfam" id="PF02517">
    <property type="entry name" value="Rce1-like"/>
    <property type="match status" value="1"/>
</dbReference>
<dbReference type="InterPro" id="IPR003675">
    <property type="entry name" value="Rce1/LyrA-like_dom"/>
</dbReference>
<feature type="transmembrane region" description="Helical" evidence="1">
    <location>
        <begin position="154"/>
        <end position="173"/>
    </location>
</feature>
<gene>
    <name evidence="3" type="ordered locus">Gbro_2722</name>
</gene>
<feature type="domain" description="CAAX prenyl protease 2/Lysostaphin resistance protein A-like" evidence="2">
    <location>
        <begin position="124"/>
        <end position="237"/>
    </location>
</feature>
<feature type="transmembrane region" description="Helical" evidence="1">
    <location>
        <begin position="49"/>
        <end position="68"/>
    </location>
</feature>
<organism evidence="3 4">
    <name type="scientific">Gordonia bronchialis (strain ATCC 25592 / DSM 43247 / BCRC 13721 / JCM 3198 / KCTC 3076 / NBRC 16047 / NCTC 10667)</name>
    <name type="common">Rhodococcus bronchialis</name>
    <dbReference type="NCBI Taxonomy" id="526226"/>
    <lineage>
        <taxon>Bacteria</taxon>
        <taxon>Bacillati</taxon>
        <taxon>Actinomycetota</taxon>
        <taxon>Actinomycetes</taxon>
        <taxon>Mycobacteriales</taxon>
        <taxon>Gordoniaceae</taxon>
        <taxon>Gordonia</taxon>
    </lineage>
</organism>
<dbReference type="RefSeq" id="WP_012834462.1">
    <property type="nucleotide sequence ID" value="NC_013441.1"/>
</dbReference>
<dbReference type="GO" id="GO:0080120">
    <property type="term" value="P:CAAX-box protein maturation"/>
    <property type="evidence" value="ECO:0007669"/>
    <property type="project" value="UniProtKB-ARBA"/>
</dbReference>
<protein>
    <submittedName>
        <fullName evidence="3">Abortive infection protein</fullName>
    </submittedName>
</protein>
<keyword evidence="1" id="KW-1133">Transmembrane helix</keyword>
<dbReference type="HOGENOM" id="CLU_088558_0_0_11"/>
<dbReference type="InterPro" id="IPR015837">
    <property type="entry name" value="UCP026622_CAAX_protease"/>
</dbReference>
<evidence type="ECO:0000259" key="2">
    <source>
        <dbReference type="Pfam" id="PF02517"/>
    </source>
</evidence>
<dbReference type="GO" id="GO:0004175">
    <property type="term" value="F:endopeptidase activity"/>
    <property type="evidence" value="ECO:0007669"/>
    <property type="project" value="UniProtKB-ARBA"/>
</dbReference>
<dbReference type="eggNOG" id="COG1266">
    <property type="taxonomic scope" value="Bacteria"/>
</dbReference>
<dbReference type="PIRSF" id="PIRSF026622">
    <property type="entry name" value="Proteas_026622"/>
    <property type="match status" value="1"/>
</dbReference>
<dbReference type="KEGG" id="gbr:Gbro_2722"/>
<reference evidence="3 4" key="2">
    <citation type="journal article" date="2010" name="Stand. Genomic Sci.">
        <title>Complete genome sequence of Gordonia bronchialis type strain (3410).</title>
        <authorList>
            <person name="Ivanova N."/>
            <person name="Sikorski J."/>
            <person name="Jando M."/>
            <person name="Lapidus A."/>
            <person name="Nolan M."/>
            <person name="Lucas S."/>
            <person name="Del Rio T.G."/>
            <person name="Tice H."/>
            <person name="Copeland A."/>
            <person name="Cheng J.F."/>
            <person name="Chen F."/>
            <person name="Bruce D."/>
            <person name="Goodwin L."/>
            <person name="Pitluck S."/>
            <person name="Mavromatis K."/>
            <person name="Ovchinnikova G."/>
            <person name="Pati A."/>
            <person name="Chen A."/>
            <person name="Palaniappan K."/>
            <person name="Land M."/>
            <person name="Hauser L."/>
            <person name="Chang Y.J."/>
            <person name="Jeffries C.D."/>
            <person name="Chain P."/>
            <person name="Saunders E."/>
            <person name="Han C."/>
            <person name="Detter J.C."/>
            <person name="Brettin T."/>
            <person name="Rohde M."/>
            <person name="Goker M."/>
            <person name="Bristow J."/>
            <person name="Eisen J.A."/>
            <person name="Markowitz V."/>
            <person name="Hugenholtz P."/>
            <person name="Klenk H.P."/>
            <person name="Kyrpides N.C."/>
        </authorList>
    </citation>
    <scope>NUCLEOTIDE SEQUENCE [LARGE SCALE GENOMIC DNA]</scope>
    <source>
        <strain evidence="4">ATCC 25592 / DSM 43247 / BCRC 13721 / JCM 3198 / KCTC 3076 / NBRC 16047 / NCTC 10667</strain>
    </source>
</reference>
<dbReference type="MEROPS" id="G05.A04"/>
<dbReference type="AlphaFoldDB" id="D0L845"/>
<dbReference type="EMBL" id="CP001802">
    <property type="protein sequence ID" value="ACY21940.1"/>
    <property type="molecule type" value="Genomic_DNA"/>
</dbReference>